<keyword evidence="3" id="KW-0238">DNA-binding</keyword>
<keyword evidence="4" id="KW-0804">Transcription</keyword>
<dbReference type="GO" id="GO:0003677">
    <property type="term" value="F:DNA binding"/>
    <property type="evidence" value="ECO:0007669"/>
    <property type="project" value="UniProtKB-KW"/>
</dbReference>
<comment type="caution">
    <text evidence="6">The sequence shown here is derived from an EMBL/GenBank/DDBJ whole genome shotgun (WGS) entry which is preliminary data.</text>
</comment>
<evidence type="ECO:0000313" key="6">
    <source>
        <dbReference type="EMBL" id="GAI83961.1"/>
    </source>
</evidence>
<dbReference type="GO" id="GO:0006352">
    <property type="term" value="P:DNA-templated transcription initiation"/>
    <property type="evidence" value="ECO:0007669"/>
    <property type="project" value="InterPro"/>
</dbReference>
<feature type="domain" description="RNA polymerase sigma-70 region 2" evidence="5">
    <location>
        <begin position="21"/>
        <end position="88"/>
    </location>
</feature>
<dbReference type="PANTHER" id="PTHR43133:SF8">
    <property type="entry name" value="RNA POLYMERASE SIGMA FACTOR HI_1459-RELATED"/>
    <property type="match status" value="1"/>
</dbReference>
<evidence type="ECO:0000256" key="1">
    <source>
        <dbReference type="ARBA" id="ARBA00023015"/>
    </source>
</evidence>
<dbReference type="InterPro" id="IPR039425">
    <property type="entry name" value="RNA_pol_sigma-70-like"/>
</dbReference>
<evidence type="ECO:0000256" key="4">
    <source>
        <dbReference type="ARBA" id="ARBA00023163"/>
    </source>
</evidence>
<sequence>MEDKLLIWRFKYGSRDALCRIYEKYEDDMLTLAISLLNDVSTAEDVVHDVFVSFAESAEKLKLNGSLKGYLATCVANLARDKIRARRRQPAELVKGEFRP</sequence>
<evidence type="ECO:0000256" key="2">
    <source>
        <dbReference type="ARBA" id="ARBA00023082"/>
    </source>
</evidence>
<keyword evidence="1" id="KW-0805">Transcription regulation</keyword>
<evidence type="ECO:0000256" key="3">
    <source>
        <dbReference type="ARBA" id="ARBA00023125"/>
    </source>
</evidence>
<organism evidence="6">
    <name type="scientific">marine sediment metagenome</name>
    <dbReference type="NCBI Taxonomy" id="412755"/>
    <lineage>
        <taxon>unclassified sequences</taxon>
        <taxon>metagenomes</taxon>
        <taxon>ecological metagenomes</taxon>
    </lineage>
</organism>
<feature type="non-terminal residue" evidence="6">
    <location>
        <position position="100"/>
    </location>
</feature>
<dbReference type="PANTHER" id="PTHR43133">
    <property type="entry name" value="RNA POLYMERASE ECF-TYPE SIGMA FACTO"/>
    <property type="match status" value="1"/>
</dbReference>
<dbReference type="InterPro" id="IPR007627">
    <property type="entry name" value="RNA_pol_sigma70_r2"/>
</dbReference>
<dbReference type="EMBL" id="BARW01007038">
    <property type="protein sequence ID" value="GAI83961.1"/>
    <property type="molecule type" value="Genomic_DNA"/>
</dbReference>
<dbReference type="Pfam" id="PF04542">
    <property type="entry name" value="Sigma70_r2"/>
    <property type="match status" value="1"/>
</dbReference>
<keyword evidence="2" id="KW-0731">Sigma factor</keyword>
<dbReference type="Gene3D" id="1.10.1740.10">
    <property type="match status" value="1"/>
</dbReference>
<proteinExistence type="predicted"/>
<dbReference type="AlphaFoldDB" id="X1SXY3"/>
<protein>
    <recommendedName>
        <fullName evidence="5">RNA polymerase sigma-70 region 2 domain-containing protein</fullName>
    </recommendedName>
</protein>
<dbReference type="InterPro" id="IPR013325">
    <property type="entry name" value="RNA_pol_sigma_r2"/>
</dbReference>
<accession>X1SXY3</accession>
<gene>
    <name evidence="6" type="ORF">S12H4_14726</name>
</gene>
<dbReference type="GO" id="GO:0016987">
    <property type="term" value="F:sigma factor activity"/>
    <property type="evidence" value="ECO:0007669"/>
    <property type="project" value="UniProtKB-KW"/>
</dbReference>
<reference evidence="6" key="1">
    <citation type="journal article" date="2014" name="Front. Microbiol.">
        <title>High frequency of phylogenetically diverse reductive dehalogenase-homologous genes in deep subseafloor sedimentary metagenomes.</title>
        <authorList>
            <person name="Kawai M."/>
            <person name="Futagami T."/>
            <person name="Toyoda A."/>
            <person name="Takaki Y."/>
            <person name="Nishi S."/>
            <person name="Hori S."/>
            <person name="Arai W."/>
            <person name="Tsubouchi T."/>
            <person name="Morono Y."/>
            <person name="Uchiyama I."/>
            <person name="Ito T."/>
            <person name="Fujiyama A."/>
            <person name="Inagaki F."/>
            <person name="Takami H."/>
        </authorList>
    </citation>
    <scope>NUCLEOTIDE SEQUENCE</scope>
    <source>
        <strain evidence="6">Expedition CK06-06</strain>
    </source>
</reference>
<dbReference type="SUPFAM" id="SSF88946">
    <property type="entry name" value="Sigma2 domain of RNA polymerase sigma factors"/>
    <property type="match status" value="1"/>
</dbReference>
<name>X1SXY3_9ZZZZ</name>
<evidence type="ECO:0000259" key="5">
    <source>
        <dbReference type="Pfam" id="PF04542"/>
    </source>
</evidence>